<evidence type="ECO:0000256" key="11">
    <source>
        <dbReference type="PROSITE-ProRule" id="PRU00175"/>
    </source>
</evidence>
<keyword evidence="4" id="KW-0547">Nucleotide-binding</keyword>
<keyword evidence="5 11" id="KW-0863">Zinc-finger</keyword>
<dbReference type="InParanoid" id="G7E5E8"/>
<evidence type="ECO:0000256" key="9">
    <source>
        <dbReference type="ARBA" id="ARBA00022840"/>
    </source>
</evidence>
<keyword evidence="3" id="KW-0479">Metal-binding</keyword>
<evidence type="ECO:0000256" key="8">
    <source>
        <dbReference type="ARBA" id="ARBA00022833"/>
    </source>
</evidence>
<feature type="compositionally biased region" description="Basic and acidic residues" evidence="12">
    <location>
        <begin position="115"/>
        <end position="128"/>
    </location>
</feature>
<evidence type="ECO:0000256" key="1">
    <source>
        <dbReference type="ARBA" id="ARBA00004123"/>
    </source>
</evidence>
<dbReference type="Gene3D" id="3.30.40.10">
    <property type="entry name" value="Zinc/RING finger domain, C3HC4 (zinc finger)"/>
    <property type="match status" value="1"/>
</dbReference>
<feature type="region of interest" description="Disordered" evidence="12">
    <location>
        <begin position="1"/>
        <end position="143"/>
    </location>
</feature>
<dbReference type="Pfam" id="PF08797">
    <property type="entry name" value="HIRAN"/>
    <property type="match status" value="1"/>
</dbReference>
<feature type="region of interest" description="Disordered" evidence="12">
    <location>
        <begin position="522"/>
        <end position="547"/>
    </location>
</feature>
<dbReference type="Proteomes" id="UP000009131">
    <property type="component" value="Unassembled WGS sequence"/>
</dbReference>
<dbReference type="PROSITE" id="PS51192">
    <property type="entry name" value="HELICASE_ATP_BIND_1"/>
    <property type="match status" value="1"/>
</dbReference>
<feature type="compositionally biased region" description="Low complexity" evidence="12">
    <location>
        <begin position="1"/>
        <end position="10"/>
    </location>
</feature>
<dbReference type="Pfam" id="PF00176">
    <property type="entry name" value="SNF2-rel_dom"/>
    <property type="match status" value="1"/>
</dbReference>
<dbReference type="SMART" id="SM00184">
    <property type="entry name" value="RING"/>
    <property type="match status" value="1"/>
</dbReference>
<evidence type="ECO:0000313" key="16">
    <source>
        <dbReference type="EMBL" id="GAA98058.1"/>
    </source>
</evidence>
<accession>G7E5E8</accession>
<dbReference type="InterPro" id="IPR049730">
    <property type="entry name" value="SNF2/RAD54-like_C"/>
</dbReference>
<evidence type="ECO:0000259" key="13">
    <source>
        <dbReference type="PROSITE" id="PS50089"/>
    </source>
</evidence>
<protein>
    <recommendedName>
        <fullName evidence="18">RING-type domain-containing protein</fullName>
    </recommendedName>
</protein>
<feature type="compositionally biased region" description="Acidic residues" evidence="12">
    <location>
        <begin position="1110"/>
        <end position="1122"/>
    </location>
</feature>
<dbReference type="AlphaFoldDB" id="G7E5E8"/>
<feature type="compositionally biased region" description="Basic and acidic residues" evidence="12">
    <location>
        <begin position="58"/>
        <end position="81"/>
    </location>
</feature>
<dbReference type="Pfam" id="PF13639">
    <property type="entry name" value="zf-RING_2"/>
    <property type="match status" value="1"/>
</dbReference>
<feature type="compositionally biased region" description="Low complexity" evidence="12">
    <location>
        <begin position="82"/>
        <end position="94"/>
    </location>
</feature>
<dbReference type="eggNOG" id="KOG1001">
    <property type="taxonomic scope" value="Eukaryota"/>
</dbReference>
<feature type="domain" description="Helicase C-terminal" evidence="15">
    <location>
        <begin position="875"/>
        <end position="1024"/>
    </location>
</feature>
<feature type="region of interest" description="Disordered" evidence="12">
    <location>
        <begin position="1054"/>
        <end position="1275"/>
    </location>
</feature>
<evidence type="ECO:0000256" key="10">
    <source>
        <dbReference type="ARBA" id="ARBA00023242"/>
    </source>
</evidence>
<feature type="compositionally biased region" description="Polar residues" evidence="12">
    <location>
        <begin position="21"/>
        <end position="43"/>
    </location>
</feature>
<organism evidence="16 17">
    <name type="scientific">Mixia osmundae (strain CBS 9802 / IAM 14324 / JCM 22182 / KY 12970)</name>
    <dbReference type="NCBI Taxonomy" id="764103"/>
    <lineage>
        <taxon>Eukaryota</taxon>
        <taxon>Fungi</taxon>
        <taxon>Dikarya</taxon>
        <taxon>Basidiomycota</taxon>
        <taxon>Pucciniomycotina</taxon>
        <taxon>Mixiomycetes</taxon>
        <taxon>Mixiales</taxon>
        <taxon>Mixiaceae</taxon>
        <taxon>Mixia</taxon>
    </lineage>
</organism>
<feature type="domain" description="RING-type" evidence="13">
    <location>
        <begin position="782"/>
        <end position="830"/>
    </location>
</feature>
<dbReference type="CDD" id="cd18793">
    <property type="entry name" value="SF2_C_SNF"/>
    <property type="match status" value="1"/>
</dbReference>
<dbReference type="STRING" id="764103.G7E5E8"/>
<dbReference type="CDD" id="cd18008">
    <property type="entry name" value="DEXDc_SHPRH-like"/>
    <property type="match status" value="1"/>
</dbReference>
<dbReference type="GO" id="GO:0008094">
    <property type="term" value="F:ATP-dependent activity, acting on DNA"/>
    <property type="evidence" value="ECO:0007669"/>
    <property type="project" value="TreeGrafter"/>
</dbReference>
<dbReference type="InterPro" id="IPR000330">
    <property type="entry name" value="SNF2_N"/>
</dbReference>
<dbReference type="Pfam" id="PF00271">
    <property type="entry name" value="Helicase_C"/>
    <property type="match status" value="1"/>
</dbReference>
<dbReference type="PROSITE" id="PS50089">
    <property type="entry name" value="ZF_RING_2"/>
    <property type="match status" value="1"/>
</dbReference>
<dbReference type="Gene3D" id="3.40.50.300">
    <property type="entry name" value="P-loop containing nucleotide triphosphate hydrolases"/>
    <property type="match status" value="1"/>
</dbReference>
<feature type="compositionally biased region" description="Polar residues" evidence="12">
    <location>
        <begin position="1234"/>
        <end position="1261"/>
    </location>
</feature>
<dbReference type="Gene3D" id="3.40.50.10810">
    <property type="entry name" value="Tandem AAA-ATPase domain"/>
    <property type="match status" value="1"/>
</dbReference>
<dbReference type="SMART" id="SM00490">
    <property type="entry name" value="HELICc"/>
    <property type="match status" value="1"/>
</dbReference>
<evidence type="ECO:0000256" key="4">
    <source>
        <dbReference type="ARBA" id="ARBA00022741"/>
    </source>
</evidence>
<dbReference type="GO" id="GO:0005634">
    <property type="term" value="C:nucleus"/>
    <property type="evidence" value="ECO:0007669"/>
    <property type="project" value="TreeGrafter"/>
</dbReference>
<keyword evidence="8" id="KW-0862">Zinc</keyword>
<dbReference type="InterPro" id="IPR017907">
    <property type="entry name" value="Znf_RING_CS"/>
</dbReference>
<comment type="caution">
    <text evidence="16">The sequence shown here is derived from an EMBL/GenBank/DDBJ whole genome shotgun (WGS) entry which is preliminary data.</text>
</comment>
<dbReference type="GO" id="GO:0006281">
    <property type="term" value="P:DNA repair"/>
    <property type="evidence" value="ECO:0007669"/>
    <property type="project" value="TreeGrafter"/>
</dbReference>
<dbReference type="InterPro" id="IPR001841">
    <property type="entry name" value="Znf_RING"/>
</dbReference>
<evidence type="ECO:0000256" key="6">
    <source>
        <dbReference type="ARBA" id="ARBA00022801"/>
    </source>
</evidence>
<evidence type="ECO:0000259" key="15">
    <source>
        <dbReference type="PROSITE" id="PS51194"/>
    </source>
</evidence>
<feature type="compositionally biased region" description="Basic and acidic residues" evidence="12">
    <location>
        <begin position="1205"/>
        <end position="1217"/>
    </location>
</feature>
<evidence type="ECO:0000256" key="7">
    <source>
        <dbReference type="ARBA" id="ARBA00022806"/>
    </source>
</evidence>
<dbReference type="InterPro" id="IPR038718">
    <property type="entry name" value="SNF2-like_sf"/>
</dbReference>
<feature type="domain" description="Helicase ATP-binding" evidence="14">
    <location>
        <begin position="411"/>
        <end position="610"/>
    </location>
</feature>
<dbReference type="InterPro" id="IPR014905">
    <property type="entry name" value="HIRAN"/>
</dbReference>
<keyword evidence="17" id="KW-1185">Reference proteome</keyword>
<dbReference type="HOGENOM" id="CLU_000315_2_5_1"/>
<dbReference type="SUPFAM" id="SSF57850">
    <property type="entry name" value="RING/U-box"/>
    <property type="match status" value="1"/>
</dbReference>
<proteinExistence type="inferred from homology"/>
<dbReference type="InterPro" id="IPR013083">
    <property type="entry name" value="Znf_RING/FYVE/PHD"/>
</dbReference>
<evidence type="ECO:0000256" key="5">
    <source>
        <dbReference type="ARBA" id="ARBA00022771"/>
    </source>
</evidence>
<dbReference type="InterPro" id="IPR027417">
    <property type="entry name" value="P-loop_NTPase"/>
</dbReference>
<dbReference type="InterPro" id="IPR001650">
    <property type="entry name" value="Helicase_C-like"/>
</dbReference>
<dbReference type="GO" id="GO:0016787">
    <property type="term" value="F:hydrolase activity"/>
    <property type="evidence" value="ECO:0007669"/>
    <property type="project" value="UniProtKB-KW"/>
</dbReference>
<evidence type="ECO:0000256" key="3">
    <source>
        <dbReference type="ARBA" id="ARBA00022723"/>
    </source>
</evidence>
<dbReference type="SMART" id="SM00487">
    <property type="entry name" value="DEXDc"/>
    <property type="match status" value="1"/>
</dbReference>
<feature type="region of interest" description="Disordered" evidence="12">
    <location>
        <begin position="840"/>
        <end position="866"/>
    </location>
</feature>
<dbReference type="PANTHER" id="PTHR45626:SF17">
    <property type="entry name" value="HELICASE-LIKE TRANSCRIPTION FACTOR"/>
    <property type="match status" value="1"/>
</dbReference>
<keyword evidence="10" id="KW-0539">Nucleus</keyword>
<evidence type="ECO:0000313" key="17">
    <source>
        <dbReference type="Proteomes" id="UP000009131"/>
    </source>
</evidence>
<comment type="subcellular location">
    <subcellularLocation>
        <location evidence="1">Nucleus</location>
    </subcellularLocation>
</comment>
<keyword evidence="7" id="KW-0347">Helicase</keyword>
<dbReference type="GO" id="GO:0008270">
    <property type="term" value="F:zinc ion binding"/>
    <property type="evidence" value="ECO:0007669"/>
    <property type="project" value="UniProtKB-KW"/>
</dbReference>
<keyword evidence="9" id="KW-0067">ATP-binding</keyword>
<dbReference type="PANTHER" id="PTHR45626">
    <property type="entry name" value="TRANSCRIPTION TERMINATION FACTOR 2-RELATED"/>
    <property type="match status" value="1"/>
</dbReference>
<dbReference type="GO" id="GO:0004386">
    <property type="term" value="F:helicase activity"/>
    <property type="evidence" value="ECO:0007669"/>
    <property type="project" value="UniProtKB-KW"/>
</dbReference>
<feature type="compositionally biased region" description="Basic and acidic residues" evidence="12">
    <location>
        <begin position="1091"/>
        <end position="1109"/>
    </location>
</feature>
<evidence type="ECO:0000259" key="14">
    <source>
        <dbReference type="PROSITE" id="PS51192"/>
    </source>
</evidence>
<evidence type="ECO:0000256" key="12">
    <source>
        <dbReference type="SAM" id="MobiDB-lite"/>
    </source>
</evidence>
<reference evidence="16 17" key="2">
    <citation type="journal article" date="2012" name="Open Biol.">
        <title>Characteristics of nucleosomes and linker DNA regions on the genome of the basidiomycete Mixia osmundae revealed by mono- and dinucleosome mapping.</title>
        <authorList>
            <person name="Nishida H."/>
            <person name="Kondo S."/>
            <person name="Matsumoto T."/>
            <person name="Suzuki Y."/>
            <person name="Yoshikawa H."/>
            <person name="Taylor T.D."/>
            <person name="Sugiyama J."/>
        </authorList>
    </citation>
    <scope>NUCLEOTIDE SEQUENCE [LARGE SCALE GENOMIC DNA]</scope>
    <source>
        <strain evidence="17">CBS 9802 / IAM 14324 / JCM 22182 / KY 12970</strain>
    </source>
</reference>
<dbReference type="GO" id="GO:0005524">
    <property type="term" value="F:ATP binding"/>
    <property type="evidence" value="ECO:0007669"/>
    <property type="project" value="UniProtKB-KW"/>
</dbReference>
<reference evidence="16 17" key="1">
    <citation type="journal article" date="2011" name="J. Gen. Appl. Microbiol.">
        <title>Draft genome sequencing of the enigmatic basidiomycete Mixia osmundae.</title>
        <authorList>
            <person name="Nishida H."/>
            <person name="Nagatsuka Y."/>
            <person name="Sugiyama J."/>
        </authorList>
    </citation>
    <scope>NUCLEOTIDE SEQUENCE [LARGE SCALE GENOMIC DNA]</scope>
    <source>
        <strain evidence="17">CBS 9802 / IAM 14324 / JCM 22182 / KY 12970</strain>
    </source>
</reference>
<dbReference type="EMBL" id="BABT02000150">
    <property type="protein sequence ID" value="GAA98058.1"/>
    <property type="molecule type" value="Genomic_DNA"/>
</dbReference>
<dbReference type="PROSITE" id="PS00518">
    <property type="entry name" value="ZF_RING_1"/>
    <property type="match status" value="1"/>
</dbReference>
<dbReference type="OrthoDB" id="448448at2759"/>
<keyword evidence="6" id="KW-0378">Hydrolase</keyword>
<sequence length="1275" mass="142021">MANDIIVISSSDDEDVRSKVSAPSSSRGSQSNAVPSGSKSTKQAYREVINSATTRAKPSPDHDAARKARLLRFDAGARDTKPSISNNSSLSPLSAPNRHTGGQPDARIDIPLFEPKVKSKVKNEDKPSVSKRSNVVSDNEDEPEQTVLAEVEATVTCHGFIGRDLLEQEQDLIIKRDINNRADNNSVLVLLEPDVPLGYLNRDLAHRINLVNTSGHFELRAKESGHASNLNANQCSILISFVGAQADVLSPYLAWIRTYPGGQIFDHHVRPPPMTMHDLHRVLNRQAATLTDENGEVIVPANPEDLTDIFNAPGEEDANVEGIARVALFDKFFAANRDLGDMPELVRSPPKLKPGVELLKYQSQGVRWMTQMEHPKVPQVGGAPVQLWRATVDDKDQVFYNSMVEKTWCQREPPTLGRGGILADAPGLGKTIQILSLITNELDGSDALGEPQEKELDDRYTGGTLIVCPLSVISNWTKQIRTHVKKGTLKVGVHHRSNERYDRKALKRFDVVITTYDTLASENGRKSEKTKKKHKIKTGEDLQDQKNGPLLRTPWRRVVLDEGHIIRNHTTRKHEAAVMLVAERRWVLTGTPIVNRTADTGSLVSFIRSCKALDQTHLWNRHIERPVKKGQQSGRRLLQAVVDSTTLRRSKEMRDENGEPFVQLPKIQYIDHTVTVSDEHRVQYDKLEACFRAAYKVIVQRDDGTHHQMQMLSWLLRLRQATCDPALVPRSMIDEANAVALAVERGELDEGDGSGIAITGARRKELVKTLRQQLADYPDLDCPICSDALRNDSREPTITACAHIYCAACIEEWLDAAATTGRARDCPTCRCKLSKNSLLKLPPDDEGEDPQIGEGDNTAQQGDGMSGSMPCKAIELAKILTTTAHDPTIKSLVFSQWTSHLDIIEKQLDRIKIAYCRIDGTMDQQTREQTIDLFQSDDEVTVMLLSLQVGSLGLNLTAASQCFLMDPWWASAIETQAVDRVWRIGQTRDVKIFHMRMENSIEQRVIEIQQRKEAIVNQAFAGTANAITIQQRQTTRLREIGELFGITREQLDAMPIGGRRRMPAANDDDDGAVGRVAGQGRTLSGNGAAERATRRSDANEILPVRRDDTSDNDWLVDDDDPIEYASSEEERQAEKARKRKRKEMLRNKDHSETEEEEESTLVASDSTKFASKRKAKAIESEAQEAENLADRKGKGKAVAWPRPPQRTDTDEIMKLNDDSDEELPNVDDLPRLRSLSSQARATGSSQAKSNGTTNGAANSIHSKIDDDETETEDED</sequence>
<comment type="similarity">
    <text evidence="2">Belongs to the SNF2/RAD54 helicase family.</text>
</comment>
<evidence type="ECO:0000256" key="2">
    <source>
        <dbReference type="ARBA" id="ARBA00007025"/>
    </source>
</evidence>
<name>G7E5E8_MIXOS</name>
<evidence type="ECO:0008006" key="18">
    <source>
        <dbReference type="Google" id="ProtNLM"/>
    </source>
</evidence>
<gene>
    <name evidence="16" type="primary">Mo04739</name>
    <name evidence="16" type="ORF">E5Q_04739</name>
</gene>
<dbReference type="SUPFAM" id="SSF52540">
    <property type="entry name" value="P-loop containing nucleoside triphosphate hydrolases"/>
    <property type="match status" value="2"/>
</dbReference>
<feature type="compositionally biased region" description="Acidic residues" evidence="12">
    <location>
        <begin position="1265"/>
        <end position="1275"/>
    </location>
</feature>
<dbReference type="PROSITE" id="PS51194">
    <property type="entry name" value="HELICASE_CTER"/>
    <property type="match status" value="1"/>
</dbReference>
<dbReference type="InterPro" id="IPR050628">
    <property type="entry name" value="SNF2_RAD54_helicase_TF"/>
</dbReference>
<dbReference type="InterPro" id="IPR014001">
    <property type="entry name" value="Helicase_ATP-bd"/>
</dbReference>
<dbReference type="RefSeq" id="XP_014569395.1">
    <property type="nucleotide sequence ID" value="XM_014713909.1"/>
</dbReference>